<feature type="compositionally biased region" description="Basic and acidic residues" evidence="3">
    <location>
        <begin position="475"/>
        <end position="493"/>
    </location>
</feature>
<evidence type="ECO:0000256" key="2">
    <source>
        <dbReference type="ARBA" id="ARBA00022801"/>
    </source>
</evidence>
<proteinExistence type="inferred from homology"/>
<reference evidence="6 7" key="1">
    <citation type="submission" date="2019-04" db="EMBL/GenBank/DDBJ databases">
        <authorList>
            <person name="Van Vliet M D."/>
        </authorList>
    </citation>
    <scope>NUCLEOTIDE SEQUENCE [LARGE SCALE GENOMIC DNA]</scope>
    <source>
        <strain evidence="6 7">F1</strain>
    </source>
</reference>
<feature type="region of interest" description="Disordered" evidence="3">
    <location>
        <begin position="460"/>
        <end position="493"/>
    </location>
</feature>
<dbReference type="RefSeq" id="WP_136078922.1">
    <property type="nucleotide sequence ID" value="NZ_CAAHFG010000001.1"/>
</dbReference>
<dbReference type="Proteomes" id="UP000366872">
    <property type="component" value="Unassembled WGS sequence"/>
</dbReference>
<dbReference type="CDD" id="cd16027">
    <property type="entry name" value="SGSH"/>
    <property type="match status" value="1"/>
</dbReference>
<dbReference type="Gene3D" id="3.40.720.10">
    <property type="entry name" value="Alkaline Phosphatase, subunit A"/>
    <property type="match status" value="1"/>
</dbReference>
<dbReference type="InterPro" id="IPR050738">
    <property type="entry name" value="Sulfatase"/>
</dbReference>
<dbReference type="EMBL" id="CAAHFG010000001">
    <property type="protein sequence ID" value="VGO13346.1"/>
    <property type="molecule type" value="Genomic_DNA"/>
</dbReference>
<dbReference type="Pfam" id="PF00884">
    <property type="entry name" value="Sulfatase"/>
    <property type="match status" value="2"/>
</dbReference>
<evidence type="ECO:0000259" key="5">
    <source>
        <dbReference type="Pfam" id="PF00884"/>
    </source>
</evidence>
<dbReference type="InterPro" id="IPR000917">
    <property type="entry name" value="Sulfatase_N"/>
</dbReference>
<accession>A0A6C2U1T3</accession>
<dbReference type="PANTHER" id="PTHR42693">
    <property type="entry name" value="ARYLSULFATASE FAMILY MEMBER"/>
    <property type="match status" value="1"/>
</dbReference>
<protein>
    <submittedName>
        <fullName evidence="6">Arylsulfatase</fullName>
    </submittedName>
</protein>
<feature type="signal peptide" evidence="4">
    <location>
        <begin position="1"/>
        <end position="18"/>
    </location>
</feature>
<evidence type="ECO:0000256" key="3">
    <source>
        <dbReference type="SAM" id="MobiDB-lite"/>
    </source>
</evidence>
<keyword evidence="2" id="KW-0378">Hydrolase</keyword>
<organism evidence="6 7">
    <name type="scientific">Pontiella desulfatans</name>
    <dbReference type="NCBI Taxonomy" id="2750659"/>
    <lineage>
        <taxon>Bacteria</taxon>
        <taxon>Pseudomonadati</taxon>
        <taxon>Kiritimatiellota</taxon>
        <taxon>Kiritimatiellia</taxon>
        <taxon>Kiritimatiellales</taxon>
        <taxon>Pontiellaceae</taxon>
        <taxon>Pontiella</taxon>
    </lineage>
</organism>
<keyword evidence="7" id="KW-1185">Reference proteome</keyword>
<gene>
    <name evidence="6" type="primary">atsA_111</name>
    <name evidence="6" type="ORF">PDESU_01902</name>
</gene>
<feature type="domain" description="Sulfatase N-terminal" evidence="5">
    <location>
        <begin position="22"/>
        <end position="180"/>
    </location>
</feature>
<name>A0A6C2U1T3_PONDE</name>
<sequence length="493" mass="56876">MMKKWLLGILMASVSVFADDRPNILWIYAEDINAGFFSCYGSKNSTPHIDKLAGNGVRFEKCFVPSPVCSASRSALITGMMPTTIGVHNHHSSRTVHSTHYLPEYIETLPELFREAGYHVFNHGKDDYNFMYRRQDFYTGTDIPSYWYTWEGTGSWKDRKEGQPFFGQINVEGGKASMSWGVYDAFKDRSDPAKVDVPPYYPDHPVIRKMIAETWDCARITDNDVAGILAELEKDGLLDNTIVFFFADHGFKGPRHKQFCYDGGLHVPLIISNPRKEGGEVRKDMVSSLDVSATCLALAGIPIPEHMESRDLFAEGYKRDYVISTRDRCDFTIDRIRSVRTEQFKYIRNCKTDRPLMQANYRESRVELKLMRQLHAEGRLTPEQDQFWQEERMPEELYDLENDPHEIHNLVNDPEYKADLETLRAILDDWIKETDDQGQYPENPEDLRYMMQRWGDQCTAPEYEAARSTPLPGSPEKRVLDNAKRDAARRVGT</sequence>
<evidence type="ECO:0000256" key="4">
    <source>
        <dbReference type="SAM" id="SignalP"/>
    </source>
</evidence>
<dbReference type="PANTHER" id="PTHR42693:SF53">
    <property type="entry name" value="ENDO-4-O-SULFATASE"/>
    <property type="match status" value="1"/>
</dbReference>
<comment type="similarity">
    <text evidence="1">Belongs to the sulfatase family.</text>
</comment>
<dbReference type="AlphaFoldDB" id="A0A6C2U1T3"/>
<feature type="domain" description="Sulfatase N-terminal" evidence="5">
    <location>
        <begin position="209"/>
        <end position="301"/>
    </location>
</feature>
<evidence type="ECO:0000313" key="7">
    <source>
        <dbReference type="Proteomes" id="UP000366872"/>
    </source>
</evidence>
<dbReference type="InterPro" id="IPR017850">
    <property type="entry name" value="Alkaline_phosphatase_core_sf"/>
</dbReference>
<evidence type="ECO:0000313" key="6">
    <source>
        <dbReference type="EMBL" id="VGO13346.1"/>
    </source>
</evidence>
<dbReference type="GO" id="GO:0004065">
    <property type="term" value="F:arylsulfatase activity"/>
    <property type="evidence" value="ECO:0007669"/>
    <property type="project" value="TreeGrafter"/>
</dbReference>
<feature type="chain" id="PRO_5028871882" evidence="4">
    <location>
        <begin position="19"/>
        <end position="493"/>
    </location>
</feature>
<keyword evidence="4" id="KW-0732">Signal</keyword>
<dbReference type="SUPFAM" id="SSF53649">
    <property type="entry name" value="Alkaline phosphatase-like"/>
    <property type="match status" value="1"/>
</dbReference>
<evidence type="ECO:0000256" key="1">
    <source>
        <dbReference type="ARBA" id="ARBA00008779"/>
    </source>
</evidence>